<keyword evidence="2" id="KW-1185">Reference proteome</keyword>
<evidence type="ECO:0000313" key="2">
    <source>
        <dbReference type="Proteomes" id="UP001596074"/>
    </source>
</evidence>
<accession>A0ABW0ZTS6</accession>
<name>A0ABW0ZTS6_9ACTN</name>
<sequence>MGETAHPLFDQDWPEGEYRFFQLGFLVDDLLDAAATWARVFGVGPFHVLPVVDQHATYRGKAATVTLQVAVAQAGPVQIELVRQHCDRPSIFREWHRGRVSGLHQLCTVTEDYEGKRAHYERLGYELAAESDNGSFRVAYFDTAADFGFFTEVVEHTPGFLVRLDRIARTCAAWDGTDPVRLLTRDGYRVP</sequence>
<reference evidence="2" key="1">
    <citation type="journal article" date="2019" name="Int. J. Syst. Evol. Microbiol.">
        <title>The Global Catalogue of Microorganisms (GCM) 10K type strain sequencing project: providing services to taxonomists for standard genome sequencing and annotation.</title>
        <authorList>
            <consortium name="The Broad Institute Genomics Platform"/>
            <consortium name="The Broad Institute Genome Sequencing Center for Infectious Disease"/>
            <person name="Wu L."/>
            <person name="Ma J."/>
        </authorList>
    </citation>
    <scope>NUCLEOTIDE SEQUENCE [LARGE SCALE GENOMIC DNA]</scope>
    <source>
        <strain evidence="2">KCTC 42087</strain>
    </source>
</reference>
<evidence type="ECO:0000313" key="1">
    <source>
        <dbReference type="EMBL" id="MFC5744315.1"/>
    </source>
</evidence>
<dbReference type="Pfam" id="PF13669">
    <property type="entry name" value="Glyoxalase_4"/>
    <property type="match status" value="1"/>
</dbReference>
<dbReference type="Gene3D" id="3.10.180.10">
    <property type="entry name" value="2,3-Dihydroxybiphenyl 1,2-Dioxygenase, domain 1"/>
    <property type="match status" value="1"/>
</dbReference>
<protein>
    <submittedName>
        <fullName evidence="1">VOC family protein</fullName>
    </submittedName>
</protein>
<proteinExistence type="predicted"/>
<dbReference type="SUPFAM" id="SSF54593">
    <property type="entry name" value="Glyoxalase/Bleomycin resistance protein/Dihydroxybiphenyl dioxygenase"/>
    <property type="match status" value="1"/>
</dbReference>
<dbReference type="Proteomes" id="UP001596074">
    <property type="component" value="Unassembled WGS sequence"/>
</dbReference>
<organism evidence="1 2">
    <name type="scientific">Actinomadura rugatobispora</name>
    <dbReference type="NCBI Taxonomy" id="1994"/>
    <lineage>
        <taxon>Bacteria</taxon>
        <taxon>Bacillati</taxon>
        <taxon>Actinomycetota</taxon>
        <taxon>Actinomycetes</taxon>
        <taxon>Streptosporangiales</taxon>
        <taxon>Thermomonosporaceae</taxon>
        <taxon>Actinomadura</taxon>
    </lineage>
</organism>
<dbReference type="EMBL" id="JBHSON010000002">
    <property type="protein sequence ID" value="MFC5744315.1"/>
    <property type="molecule type" value="Genomic_DNA"/>
</dbReference>
<gene>
    <name evidence="1" type="ORF">ACFPZN_01670</name>
</gene>
<comment type="caution">
    <text evidence="1">The sequence shown here is derived from an EMBL/GenBank/DDBJ whole genome shotgun (WGS) entry which is preliminary data.</text>
</comment>
<dbReference type="RefSeq" id="WP_378279371.1">
    <property type="nucleotide sequence ID" value="NZ_JBHSON010000002.1"/>
</dbReference>
<dbReference type="InterPro" id="IPR029068">
    <property type="entry name" value="Glyas_Bleomycin-R_OHBP_Dase"/>
</dbReference>